<organism evidence="2 3">
    <name type="scientific">Pseudoalteromonas rhizosphaerae</name>
    <dbReference type="NCBI Taxonomy" id="2518973"/>
    <lineage>
        <taxon>Bacteria</taxon>
        <taxon>Pseudomonadati</taxon>
        <taxon>Pseudomonadota</taxon>
        <taxon>Gammaproteobacteria</taxon>
        <taxon>Alteromonadales</taxon>
        <taxon>Pseudoalteromonadaceae</taxon>
        <taxon>Pseudoalteromonas</taxon>
    </lineage>
</organism>
<dbReference type="SUPFAM" id="SSF52540">
    <property type="entry name" value="P-loop containing nucleoside triphosphate hydrolases"/>
    <property type="match status" value="1"/>
</dbReference>
<proteinExistence type="predicted"/>
<evidence type="ECO:0000259" key="1">
    <source>
        <dbReference type="Pfam" id="PF13614"/>
    </source>
</evidence>
<dbReference type="EMBL" id="JBJDOT010000010">
    <property type="protein sequence ID" value="MFK3864119.1"/>
    <property type="molecule type" value="Genomic_DNA"/>
</dbReference>
<comment type="caution">
    <text evidence="2">The sequence shown here is derived from an EMBL/GenBank/DDBJ whole genome shotgun (WGS) entry which is preliminary data.</text>
</comment>
<gene>
    <name evidence="2" type="ORF">ACI2JU_09550</name>
</gene>
<reference evidence="2 3" key="1">
    <citation type="submission" date="2024-11" db="EMBL/GenBank/DDBJ databases">
        <title>The Natural Products Discovery Center: Release of the First 8490 Sequenced Strains for Exploring Actinobacteria Biosynthetic Diversity.</title>
        <authorList>
            <person name="Kalkreuter E."/>
            <person name="Kautsar S.A."/>
            <person name="Yang D."/>
            <person name="Bader C.D."/>
            <person name="Teijaro C.N."/>
            <person name="Fluegel L."/>
            <person name="Davis C.M."/>
            <person name="Simpson J.R."/>
            <person name="Lauterbach L."/>
            <person name="Steele A.D."/>
            <person name="Gui C."/>
            <person name="Meng S."/>
            <person name="Li G."/>
            <person name="Viehrig K."/>
            <person name="Ye F."/>
            <person name="Su P."/>
            <person name="Kiefer A.F."/>
            <person name="Nichols A."/>
            <person name="Cepeda A.J."/>
            <person name="Yan W."/>
            <person name="Fan B."/>
            <person name="Jiang Y."/>
            <person name="Adhikari A."/>
            <person name="Zheng C.-J."/>
            <person name="Schuster L."/>
            <person name="Cowan T.M."/>
            <person name="Smanski M.J."/>
            <person name="Chevrette M.G."/>
            <person name="De Carvalho L.P.S."/>
            <person name="Shen B."/>
        </authorList>
    </citation>
    <scope>NUCLEOTIDE SEQUENCE [LARGE SCALE GENOMIC DNA]</scope>
    <source>
        <strain evidence="2 3">NPDC078403</strain>
    </source>
</reference>
<evidence type="ECO:0000313" key="3">
    <source>
        <dbReference type="Proteomes" id="UP001620262"/>
    </source>
</evidence>
<dbReference type="InterPro" id="IPR027417">
    <property type="entry name" value="P-loop_NTPase"/>
</dbReference>
<dbReference type="Gene3D" id="3.40.50.300">
    <property type="entry name" value="P-loop containing nucleotide triphosphate hydrolases"/>
    <property type="match status" value="1"/>
</dbReference>
<dbReference type="RefSeq" id="WP_404675299.1">
    <property type="nucleotide sequence ID" value="NZ_JBJDOT010000010.1"/>
</dbReference>
<name>A0ABW8KWG3_9GAMM</name>
<dbReference type="Proteomes" id="UP001620262">
    <property type="component" value="Unassembled WGS sequence"/>
</dbReference>
<protein>
    <submittedName>
        <fullName evidence="2">AAA family ATPase</fullName>
    </submittedName>
</protein>
<dbReference type="Pfam" id="PF13614">
    <property type="entry name" value="AAA_31"/>
    <property type="match status" value="1"/>
</dbReference>
<keyword evidence="3" id="KW-1185">Reference proteome</keyword>
<feature type="domain" description="AAA" evidence="1">
    <location>
        <begin position="24"/>
        <end position="145"/>
    </location>
</feature>
<dbReference type="InterPro" id="IPR025669">
    <property type="entry name" value="AAA_dom"/>
</dbReference>
<evidence type="ECO:0000313" key="2">
    <source>
        <dbReference type="EMBL" id="MFK3864119.1"/>
    </source>
</evidence>
<accession>A0ABW8KWG3</accession>
<sequence length="234" mass="26576">MKLIPEQYHELETICNTLVDSDARCVTFISLYGGEGSSTACSSVAQRLVSQHKSVLVIDLNPISSFRLDKQLSSLTKLWRFDDISCQLSVLPYQGIDILSIHNLESIDSAKNKHVLNEAVIRLKQEYDYVLLDMSPALKLNRNNIPLHSLSLCSELTLVTVGLGVNDEESLCNGVAELKQAGHSNIKLLVSQYSFAPLGERMLLLLQRYRPQWPRVCKFLTNKINRQKWLFKHY</sequence>